<reference evidence="1" key="2">
    <citation type="journal article" date="2024" name="Plant">
        <title>Genomic evolution and insights into agronomic trait innovations of Sesamum species.</title>
        <authorList>
            <person name="Miao H."/>
            <person name="Wang L."/>
            <person name="Qu L."/>
            <person name="Liu H."/>
            <person name="Sun Y."/>
            <person name="Le M."/>
            <person name="Wang Q."/>
            <person name="Wei S."/>
            <person name="Zheng Y."/>
            <person name="Lin W."/>
            <person name="Duan Y."/>
            <person name="Cao H."/>
            <person name="Xiong S."/>
            <person name="Wang X."/>
            <person name="Wei L."/>
            <person name="Li C."/>
            <person name="Ma Q."/>
            <person name="Ju M."/>
            <person name="Zhao R."/>
            <person name="Li G."/>
            <person name="Mu C."/>
            <person name="Tian Q."/>
            <person name="Mei H."/>
            <person name="Zhang T."/>
            <person name="Gao T."/>
            <person name="Zhang H."/>
        </authorList>
    </citation>
    <scope>NUCLEOTIDE SEQUENCE</scope>
    <source>
        <strain evidence="1">KEN1</strain>
    </source>
</reference>
<name>A0AAW2X2R2_9LAMI</name>
<proteinExistence type="predicted"/>
<comment type="caution">
    <text evidence="1">The sequence shown here is derived from an EMBL/GenBank/DDBJ whole genome shotgun (WGS) entry which is preliminary data.</text>
</comment>
<dbReference type="EMBL" id="JACGWN010000006">
    <property type="protein sequence ID" value="KAL0447846.1"/>
    <property type="molecule type" value="Genomic_DNA"/>
</dbReference>
<evidence type="ECO:0000313" key="1">
    <source>
        <dbReference type="EMBL" id="KAL0447846.1"/>
    </source>
</evidence>
<reference evidence="1" key="1">
    <citation type="submission" date="2020-06" db="EMBL/GenBank/DDBJ databases">
        <authorList>
            <person name="Li T."/>
            <person name="Hu X."/>
            <person name="Zhang T."/>
            <person name="Song X."/>
            <person name="Zhang H."/>
            <person name="Dai N."/>
            <person name="Sheng W."/>
            <person name="Hou X."/>
            <person name="Wei L."/>
        </authorList>
    </citation>
    <scope>NUCLEOTIDE SEQUENCE</scope>
    <source>
        <strain evidence="1">KEN1</strain>
        <tissue evidence="1">Leaf</tissue>
    </source>
</reference>
<gene>
    <name evidence="1" type="ORF">Slati_1912500</name>
</gene>
<accession>A0AAW2X2R2</accession>
<protein>
    <submittedName>
        <fullName evidence="1">Uncharacterized protein</fullName>
    </submittedName>
</protein>
<sequence length="75" mass="8007">MESARFPLFSGRLLGGLLELISESGGVSIIEDSLVKKESFYSRSLELQGVFLVCKESYPPGGVLLARADVVQGGC</sequence>
<dbReference type="AlphaFoldDB" id="A0AAW2X2R2"/>
<organism evidence="1">
    <name type="scientific">Sesamum latifolium</name>
    <dbReference type="NCBI Taxonomy" id="2727402"/>
    <lineage>
        <taxon>Eukaryota</taxon>
        <taxon>Viridiplantae</taxon>
        <taxon>Streptophyta</taxon>
        <taxon>Embryophyta</taxon>
        <taxon>Tracheophyta</taxon>
        <taxon>Spermatophyta</taxon>
        <taxon>Magnoliopsida</taxon>
        <taxon>eudicotyledons</taxon>
        <taxon>Gunneridae</taxon>
        <taxon>Pentapetalae</taxon>
        <taxon>asterids</taxon>
        <taxon>lamiids</taxon>
        <taxon>Lamiales</taxon>
        <taxon>Pedaliaceae</taxon>
        <taxon>Sesamum</taxon>
    </lineage>
</organism>